<proteinExistence type="predicted"/>
<accession>A0A1T8VWU8</accession>
<dbReference type="Proteomes" id="UP000190074">
    <property type="component" value="Unassembled WGS sequence"/>
</dbReference>
<reference evidence="2 3" key="1">
    <citation type="submission" date="2016-11" db="EMBL/GenBank/DDBJ databases">
        <authorList>
            <consortium name="Pathogen Informatics"/>
        </authorList>
    </citation>
    <scope>NUCLEOTIDE SEQUENCE [LARGE SCALE GENOMIC DNA]</scope>
    <source>
        <strain evidence="2 3">911</strain>
    </source>
</reference>
<feature type="region of interest" description="Disordered" evidence="1">
    <location>
        <begin position="45"/>
        <end position="69"/>
    </location>
</feature>
<sequence length="153" mass="16999">MNTDDELWTVAQVAEFLDCSQSRARAQLANHGITRVSGYPASQVKRIQKRQGARTDLTPTPPDTRAIDEFGPPQLRAITALRDGLPHTLDDIAFEPLLGRVDRGMKILMQSALTHLVRRGYATQINENSWKITETGRHALESTTSPHHDPPPA</sequence>
<dbReference type="EMBL" id="FVGW01000044">
    <property type="protein sequence ID" value="SKN09317.1"/>
    <property type="molecule type" value="Genomic_DNA"/>
</dbReference>
<evidence type="ECO:0000256" key="1">
    <source>
        <dbReference type="SAM" id="MobiDB-lite"/>
    </source>
</evidence>
<dbReference type="AlphaFoldDB" id="A0A1T8VWU8"/>
<gene>
    <name evidence="2" type="ORF">SAMEA2259716_05865</name>
</gene>
<evidence type="ECO:0000313" key="3">
    <source>
        <dbReference type="Proteomes" id="UP000190074"/>
    </source>
</evidence>
<name>A0A1T8VWU8_9MYCO</name>
<dbReference type="RefSeq" id="WP_079636401.1">
    <property type="nucleotide sequence ID" value="NZ_FVGW01000044.1"/>
</dbReference>
<protein>
    <submittedName>
        <fullName evidence="2">Uncharacterized protein</fullName>
    </submittedName>
</protein>
<organism evidence="2 3">
    <name type="scientific">Mycobacteroides abscessus subsp. massiliense</name>
    <dbReference type="NCBI Taxonomy" id="1962118"/>
    <lineage>
        <taxon>Bacteria</taxon>
        <taxon>Bacillati</taxon>
        <taxon>Actinomycetota</taxon>
        <taxon>Actinomycetes</taxon>
        <taxon>Mycobacteriales</taxon>
        <taxon>Mycobacteriaceae</taxon>
        <taxon>Mycobacteroides</taxon>
        <taxon>Mycobacteroides abscessus</taxon>
    </lineage>
</organism>
<evidence type="ECO:0000313" key="2">
    <source>
        <dbReference type="EMBL" id="SKN09317.1"/>
    </source>
</evidence>